<feature type="domain" description="FAD-dependent oxidoreductase 2 FAD-binding" evidence="5">
    <location>
        <begin position="5"/>
        <end position="484"/>
    </location>
</feature>
<dbReference type="PANTHER" id="PTHR43400">
    <property type="entry name" value="FUMARATE REDUCTASE"/>
    <property type="match status" value="1"/>
</dbReference>
<gene>
    <name evidence="6" type="ORF">DFH08DRAFT_835258</name>
</gene>
<dbReference type="InterPro" id="IPR003953">
    <property type="entry name" value="FAD-dep_OxRdtase_2_FAD-bd"/>
</dbReference>
<evidence type="ECO:0000256" key="1">
    <source>
        <dbReference type="ARBA" id="ARBA00001974"/>
    </source>
</evidence>
<proteinExistence type="predicted"/>
<dbReference type="InterPro" id="IPR050315">
    <property type="entry name" value="FAD-oxidoreductase_2"/>
</dbReference>
<evidence type="ECO:0000313" key="7">
    <source>
        <dbReference type="Proteomes" id="UP001218218"/>
    </source>
</evidence>
<sequence>MTSFDCIVVGSGNAGCCAAFSAAEAGCNKVLIVDVCPPEWVGGNGYFTAGAFRTVHEGLQDLLPIVNNVSAEQAGSIDMDPYTLHDFLGDIMRLGDGKPDPVLAHAVVNASRDTITWLATEVGLPFMFSFHRQAYKVGGRQKFWGGMVLCTEDGGKGLIAAHHRALAKAKVDVWFNCPAVEITTENGAVSGIIVQKDGERLHLRSRAVVLAAGGFEANPELRERHLGPGWERAILRGTPYNQGDGFKLAAALGARQTGDWAGCHSTCWDADAPKDGGERNLTNQFTKSGYPLGIMVNSAGKRFVDEGEDFRNYTYAKFGRAIQNQPRSYVFQVWDSKAIGLLREEEYGDGIVKKIFGDSVEELAEKLVANGLEAKDEFVETVKEFNEAVKSYQAENQDSNWNPAVKDGMSTQKLPLPKSNWALTIDQPPFMAVKVACGITFTFGGLSIDPETAGVISEQSKVIPGLFCTGEMVGLFHKNYPGGSGLMAGAVFGRKAGKAAAKLTSTNA</sequence>
<dbReference type="NCBIfam" id="NF006130">
    <property type="entry name" value="PRK08274.1"/>
    <property type="match status" value="1"/>
</dbReference>
<dbReference type="PANTHER" id="PTHR43400:SF7">
    <property type="entry name" value="FAD-DEPENDENT OXIDOREDUCTASE 2 FAD BINDING DOMAIN-CONTAINING PROTEIN"/>
    <property type="match status" value="1"/>
</dbReference>
<comment type="cofactor">
    <cofactor evidence="1">
        <name>FAD</name>
        <dbReference type="ChEBI" id="CHEBI:57692"/>
    </cofactor>
</comment>
<dbReference type="GO" id="GO:0016491">
    <property type="term" value="F:oxidoreductase activity"/>
    <property type="evidence" value="ECO:0007669"/>
    <property type="project" value="UniProtKB-KW"/>
</dbReference>
<reference evidence="6" key="1">
    <citation type="submission" date="2023-03" db="EMBL/GenBank/DDBJ databases">
        <title>Massive genome expansion in bonnet fungi (Mycena s.s.) driven by repeated elements and novel gene families across ecological guilds.</title>
        <authorList>
            <consortium name="Lawrence Berkeley National Laboratory"/>
            <person name="Harder C.B."/>
            <person name="Miyauchi S."/>
            <person name="Viragh M."/>
            <person name="Kuo A."/>
            <person name="Thoen E."/>
            <person name="Andreopoulos B."/>
            <person name="Lu D."/>
            <person name="Skrede I."/>
            <person name="Drula E."/>
            <person name="Henrissat B."/>
            <person name="Morin E."/>
            <person name="Kohler A."/>
            <person name="Barry K."/>
            <person name="LaButti K."/>
            <person name="Morin E."/>
            <person name="Salamov A."/>
            <person name="Lipzen A."/>
            <person name="Mereny Z."/>
            <person name="Hegedus B."/>
            <person name="Baldrian P."/>
            <person name="Stursova M."/>
            <person name="Weitz H."/>
            <person name="Taylor A."/>
            <person name="Grigoriev I.V."/>
            <person name="Nagy L.G."/>
            <person name="Martin F."/>
            <person name="Kauserud H."/>
        </authorList>
    </citation>
    <scope>NUCLEOTIDE SEQUENCE</scope>
    <source>
        <strain evidence="6">CBHHK002</strain>
    </source>
</reference>
<comment type="caution">
    <text evidence="6">The sequence shown here is derived from an EMBL/GenBank/DDBJ whole genome shotgun (WGS) entry which is preliminary data.</text>
</comment>
<accession>A0AAD7ARP5</accession>
<dbReference type="Gene3D" id="3.50.50.60">
    <property type="entry name" value="FAD/NAD(P)-binding domain"/>
    <property type="match status" value="1"/>
</dbReference>
<name>A0AAD7ARP5_9AGAR</name>
<keyword evidence="2" id="KW-0285">Flavoprotein</keyword>
<evidence type="ECO:0000256" key="4">
    <source>
        <dbReference type="ARBA" id="ARBA00023002"/>
    </source>
</evidence>
<evidence type="ECO:0000256" key="2">
    <source>
        <dbReference type="ARBA" id="ARBA00022630"/>
    </source>
</evidence>
<dbReference type="InterPro" id="IPR036188">
    <property type="entry name" value="FAD/NAD-bd_sf"/>
</dbReference>
<protein>
    <submittedName>
        <fullName evidence="6">FAD binding domain-containing protein</fullName>
    </submittedName>
</protein>
<dbReference type="InterPro" id="IPR027477">
    <property type="entry name" value="Succ_DH/fumarate_Rdtase_cat_sf"/>
</dbReference>
<dbReference type="SUPFAM" id="SSF51905">
    <property type="entry name" value="FAD/NAD(P)-binding domain"/>
    <property type="match status" value="1"/>
</dbReference>
<dbReference type="AlphaFoldDB" id="A0AAD7ARP5"/>
<keyword evidence="3" id="KW-0274">FAD</keyword>
<dbReference type="SUPFAM" id="SSF56425">
    <property type="entry name" value="Succinate dehydrogenase/fumarate reductase flavoprotein, catalytic domain"/>
    <property type="match status" value="1"/>
</dbReference>
<organism evidence="6 7">
    <name type="scientific">Mycena albidolilacea</name>
    <dbReference type="NCBI Taxonomy" id="1033008"/>
    <lineage>
        <taxon>Eukaryota</taxon>
        <taxon>Fungi</taxon>
        <taxon>Dikarya</taxon>
        <taxon>Basidiomycota</taxon>
        <taxon>Agaricomycotina</taxon>
        <taxon>Agaricomycetes</taxon>
        <taxon>Agaricomycetidae</taxon>
        <taxon>Agaricales</taxon>
        <taxon>Marasmiineae</taxon>
        <taxon>Mycenaceae</taxon>
        <taxon>Mycena</taxon>
    </lineage>
</organism>
<dbReference type="Gene3D" id="3.90.700.10">
    <property type="entry name" value="Succinate dehydrogenase/fumarate reductase flavoprotein, catalytic domain"/>
    <property type="match status" value="1"/>
</dbReference>
<dbReference type="EMBL" id="JARIHO010000002">
    <property type="protein sequence ID" value="KAJ7366720.1"/>
    <property type="molecule type" value="Genomic_DNA"/>
</dbReference>
<evidence type="ECO:0000256" key="3">
    <source>
        <dbReference type="ARBA" id="ARBA00022827"/>
    </source>
</evidence>
<keyword evidence="4" id="KW-0560">Oxidoreductase</keyword>
<dbReference type="Pfam" id="PF00890">
    <property type="entry name" value="FAD_binding_2"/>
    <property type="match status" value="1"/>
</dbReference>
<evidence type="ECO:0000313" key="6">
    <source>
        <dbReference type="EMBL" id="KAJ7366720.1"/>
    </source>
</evidence>
<keyword evidence="7" id="KW-1185">Reference proteome</keyword>
<evidence type="ECO:0000259" key="5">
    <source>
        <dbReference type="Pfam" id="PF00890"/>
    </source>
</evidence>
<dbReference type="Proteomes" id="UP001218218">
    <property type="component" value="Unassembled WGS sequence"/>
</dbReference>